<evidence type="ECO:0000256" key="5">
    <source>
        <dbReference type="SAM" id="Phobius"/>
    </source>
</evidence>
<feature type="transmembrane region" description="Helical" evidence="5">
    <location>
        <begin position="114"/>
        <end position="133"/>
    </location>
</feature>
<sequence>MSGRVEDWRRFGEDLGPRAFDRSRTSLRTRWARLRTRAPFILQIGVGAGIAWLFAKHVLHHPLPFFAPITAAVSLGMSYGHRLRRVYEVVIGVAVGVFLGDTVVHFFGSGLWQLMAVCMVSMAIATFLGAGLLMTTQAGVQSLVVVILVAGPAYVFSRWLDAVVGGAVAIIITLVLPTGPVRRPRVQAARAVQEVGDVLRQTAIGLRSLDGDLLEATLERARDSESALSGLREAVDEGLAVVRLSLLRRRHLPGVQLVTDLLAPLDRCVRNLRVLVRRAAVIVRRGDRVSDADLARLDELAAVTDDMARVLHERGVPTGVRSELVAIAERTGHGPTTTSLNTNVVRAQIRSMVADLLMLTGLTYAEAFDLVPPPDDEVDGP</sequence>
<feature type="transmembrane region" description="Helical" evidence="5">
    <location>
        <begin position="61"/>
        <end position="79"/>
    </location>
</feature>
<name>A0A077M852_9MICO</name>
<dbReference type="AlphaFoldDB" id="A0A077M852"/>
<keyword evidence="3 5" id="KW-1133">Transmembrane helix</keyword>
<keyword evidence="4 5" id="KW-0472">Membrane</keyword>
<feature type="transmembrane region" description="Helical" evidence="5">
    <location>
        <begin position="38"/>
        <end position="55"/>
    </location>
</feature>
<comment type="subcellular location">
    <subcellularLocation>
        <location evidence="1">Membrane</location>
        <topology evidence="1">Multi-pass membrane protein</topology>
    </subcellularLocation>
</comment>
<evidence type="ECO:0000313" key="7">
    <source>
        <dbReference type="EMBL" id="CCH80259.1"/>
    </source>
</evidence>
<dbReference type="Pfam" id="PF13515">
    <property type="entry name" value="FUSC_2"/>
    <property type="match status" value="1"/>
</dbReference>
<evidence type="ECO:0000313" key="8">
    <source>
        <dbReference type="Proteomes" id="UP000035721"/>
    </source>
</evidence>
<feature type="transmembrane region" description="Helical" evidence="5">
    <location>
        <begin position="140"/>
        <end position="156"/>
    </location>
</feature>
<keyword evidence="8" id="KW-1185">Reference proteome</keyword>
<dbReference type="STRING" id="1194083.BN12_810007"/>
<comment type="caution">
    <text evidence="7">The sequence shown here is derived from an EMBL/GenBank/DDBJ whole genome shotgun (WGS) entry which is preliminary data.</text>
</comment>
<evidence type="ECO:0000256" key="1">
    <source>
        <dbReference type="ARBA" id="ARBA00004141"/>
    </source>
</evidence>
<evidence type="ECO:0000256" key="2">
    <source>
        <dbReference type="ARBA" id="ARBA00022692"/>
    </source>
</evidence>
<dbReference type="Proteomes" id="UP000035721">
    <property type="component" value="Unassembled WGS sequence"/>
</dbReference>
<dbReference type="RefSeq" id="WP_048552271.1">
    <property type="nucleotide sequence ID" value="NZ_HF570958.1"/>
</dbReference>
<feature type="transmembrane region" description="Helical" evidence="5">
    <location>
        <begin position="162"/>
        <end position="181"/>
    </location>
</feature>
<dbReference type="GO" id="GO:0016020">
    <property type="term" value="C:membrane"/>
    <property type="evidence" value="ECO:0007669"/>
    <property type="project" value="UniProtKB-SubCell"/>
</dbReference>
<keyword evidence="2 5" id="KW-0812">Transmembrane</keyword>
<organism evidence="7 8">
    <name type="scientific">Nostocoides japonicum T1-X7</name>
    <dbReference type="NCBI Taxonomy" id="1194083"/>
    <lineage>
        <taxon>Bacteria</taxon>
        <taxon>Bacillati</taxon>
        <taxon>Actinomycetota</taxon>
        <taxon>Actinomycetes</taxon>
        <taxon>Micrococcales</taxon>
        <taxon>Intrasporangiaceae</taxon>
        <taxon>Nostocoides</taxon>
    </lineage>
</organism>
<evidence type="ECO:0000256" key="3">
    <source>
        <dbReference type="ARBA" id="ARBA00022989"/>
    </source>
</evidence>
<reference evidence="7 8" key="1">
    <citation type="journal article" date="2013" name="ISME J.">
        <title>A metabolic model for members of the genus Tetrasphaera involved in enhanced biological phosphorus removal.</title>
        <authorList>
            <person name="Kristiansen R."/>
            <person name="Nguyen H.T.T."/>
            <person name="Saunders A.M."/>
            <person name="Nielsen J.L."/>
            <person name="Wimmer R."/>
            <person name="Le V.Q."/>
            <person name="McIlroy S.J."/>
            <person name="Petrovski S."/>
            <person name="Seviour R.J."/>
            <person name="Calteau A."/>
            <person name="Nielsen K.L."/>
            <person name="Nielsen P.H."/>
        </authorList>
    </citation>
    <scope>NUCLEOTIDE SEQUENCE [LARGE SCALE GENOMIC DNA]</scope>
    <source>
        <strain evidence="7 8">T1-X7</strain>
    </source>
</reference>
<feature type="transmembrane region" description="Helical" evidence="5">
    <location>
        <begin position="86"/>
        <end position="108"/>
    </location>
</feature>
<dbReference type="EMBL" id="CAJB01000416">
    <property type="protein sequence ID" value="CCH80259.1"/>
    <property type="molecule type" value="Genomic_DNA"/>
</dbReference>
<dbReference type="InterPro" id="IPR049453">
    <property type="entry name" value="Memb_transporter_dom"/>
</dbReference>
<evidence type="ECO:0000259" key="6">
    <source>
        <dbReference type="Pfam" id="PF13515"/>
    </source>
</evidence>
<protein>
    <recommendedName>
        <fullName evidence="6">Integral membrane bound transporter domain-containing protein</fullName>
    </recommendedName>
</protein>
<gene>
    <name evidence="7" type="ORF">BN12_810007</name>
</gene>
<feature type="domain" description="Integral membrane bound transporter" evidence="6">
    <location>
        <begin position="51"/>
        <end position="172"/>
    </location>
</feature>
<proteinExistence type="predicted"/>
<accession>A0A077M852</accession>
<evidence type="ECO:0000256" key="4">
    <source>
        <dbReference type="ARBA" id="ARBA00023136"/>
    </source>
</evidence>
<dbReference type="OrthoDB" id="5198202at2"/>